<dbReference type="PANTHER" id="PTHR33223">
    <property type="entry name" value="CCHC-TYPE DOMAIN-CONTAINING PROTEIN"/>
    <property type="match status" value="1"/>
</dbReference>
<dbReference type="OrthoDB" id="1740797at2759"/>
<protein>
    <submittedName>
        <fullName evidence="2">Oligopeptide transporter 4-like</fullName>
    </submittedName>
</protein>
<dbReference type="PANTHER" id="PTHR33223:SF11">
    <property type="entry name" value="ELEMENT PROTEIN, PUTATIVE-RELATED"/>
    <property type="match status" value="1"/>
</dbReference>
<comment type="caution">
    <text evidence="2">The sequence shown here is derived from an EMBL/GenBank/DDBJ whole genome shotgun (WGS) entry which is preliminary data.</text>
</comment>
<dbReference type="InterPro" id="IPR005162">
    <property type="entry name" value="Retrotrans_gag_dom"/>
</dbReference>
<dbReference type="EMBL" id="SMMG02000001">
    <property type="protein sequence ID" value="KAA3487943.1"/>
    <property type="molecule type" value="Genomic_DNA"/>
</dbReference>
<dbReference type="AlphaFoldDB" id="A0A5B6X2F0"/>
<evidence type="ECO:0000259" key="1">
    <source>
        <dbReference type="Pfam" id="PF03732"/>
    </source>
</evidence>
<accession>A0A5B6X2F0</accession>
<gene>
    <name evidence="2" type="ORF">EPI10_031734</name>
</gene>
<name>A0A5B6X2F0_9ROSI</name>
<dbReference type="Pfam" id="PF03732">
    <property type="entry name" value="Retrotrans_gag"/>
    <property type="match status" value="1"/>
</dbReference>
<evidence type="ECO:0000313" key="2">
    <source>
        <dbReference type="EMBL" id="KAA3487943.1"/>
    </source>
</evidence>
<organism evidence="2 3">
    <name type="scientific">Gossypium australe</name>
    <dbReference type="NCBI Taxonomy" id="47621"/>
    <lineage>
        <taxon>Eukaryota</taxon>
        <taxon>Viridiplantae</taxon>
        <taxon>Streptophyta</taxon>
        <taxon>Embryophyta</taxon>
        <taxon>Tracheophyta</taxon>
        <taxon>Spermatophyta</taxon>
        <taxon>Magnoliopsida</taxon>
        <taxon>eudicotyledons</taxon>
        <taxon>Gunneridae</taxon>
        <taxon>Pentapetalae</taxon>
        <taxon>rosids</taxon>
        <taxon>malvids</taxon>
        <taxon>Malvales</taxon>
        <taxon>Malvaceae</taxon>
        <taxon>Malvoideae</taxon>
        <taxon>Gossypium</taxon>
    </lineage>
</organism>
<evidence type="ECO:0000313" key="3">
    <source>
        <dbReference type="Proteomes" id="UP000325315"/>
    </source>
</evidence>
<reference evidence="3" key="1">
    <citation type="journal article" date="2019" name="Plant Biotechnol. J.">
        <title>Genome sequencing of the Australian wild diploid species Gossypium australe highlights disease resistance and delayed gland morphogenesis.</title>
        <authorList>
            <person name="Cai Y."/>
            <person name="Cai X."/>
            <person name="Wang Q."/>
            <person name="Wang P."/>
            <person name="Zhang Y."/>
            <person name="Cai C."/>
            <person name="Xu Y."/>
            <person name="Wang K."/>
            <person name="Zhou Z."/>
            <person name="Wang C."/>
            <person name="Geng S."/>
            <person name="Li B."/>
            <person name="Dong Q."/>
            <person name="Hou Y."/>
            <person name="Wang H."/>
            <person name="Ai P."/>
            <person name="Liu Z."/>
            <person name="Yi F."/>
            <person name="Sun M."/>
            <person name="An G."/>
            <person name="Cheng J."/>
            <person name="Zhang Y."/>
            <person name="Shi Q."/>
            <person name="Xie Y."/>
            <person name="Shi X."/>
            <person name="Chang Y."/>
            <person name="Huang F."/>
            <person name="Chen Y."/>
            <person name="Hong S."/>
            <person name="Mi L."/>
            <person name="Sun Q."/>
            <person name="Zhang L."/>
            <person name="Zhou B."/>
            <person name="Peng R."/>
            <person name="Zhang X."/>
            <person name="Liu F."/>
        </authorList>
    </citation>
    <scope>NUCLEOTIDE SEQUENCE [LARGE SCALE GENOMIC DNA]</scope>
    <source>
        <strain evidence="3">cv. PA1801</strain>
    </source>
</reference>
<proteinExistence type="predicted"/>
<sequence>MEDSNKHLKRFLQICDTFKYNAITDNAIRLLMFPFSLIDNAFSWLDSQTPGSITTWDELVGKFLKKFFPISKMVKLRREIVTFKEFEGESFHEAWECYKTMIQRCPHHGLPKWLRLQMFYNRLDAYA</sequence>
<keyword evidence="3" id="KW-1185">Reference proteome</keyword>
<feature type="domain" description="Retrotransposon gag" evidence="1">
    <location>
        <begin position="32"/>
        <end position="123"/>
    </location>
</feature>
<dbReference type="Proteomes" id="UP000325315">
    <property type="component" value="Unassembled WGS sequence"/>
</dbReference>